<evidence type="ECO:0000256" key="7">
    <source>
        <dbReference type="ARBA" id="ARBA00023136"/>
    </source>
</evidence>
<accession>A0A4R9AGR7</accession>
<dbReference type="PROSITE" id="PS50928">
    <property type="entry name" value="ABC_TM1"/>
    <property type="match status" value="1"/>
</dbReference>
<dbReference type="RefSeq" id="WP_134513855.1">
    <property type="nucleotide sequence ID" value="NZ_SOHJ01000004.1"/>
</dbReference>
<keyword evidence="3" id="KW-1003">Cell membrane</keyword>
<evidence type="ECO:0000256" key="5">
    <source>
        <dbReference type="ARBA" id="ARBA00022692"/>
    </source>
</evidence>
<keyword evidence="4" id="KW-0997">Cell inner membrane</keyword>
<comment type="similarity">
    <text evidence="8">Belongs to the binding-protein-dependent transport system permease family.</text>
</comment>
<organism evidence="10 11">
    <name type="scientific">Cryobacterium suzukii</name>
    <dbReference type="NCBI Taxonomy" id="1259198"/>
    <lineage>
        <taxon>Bacteria</taxon>
        <taxon>Bacillati</taxon>
        <taxon>Actinomycetota</taxon>
        <taxon>Actinomycetes</taxon>
        <taxon>Micrococcales</taxon>
        <taxon>Microbacteriaceae</taxon>
        <taxon>Cryobacterium</taxon>
    </lineage>
</organism>
<dbReference type="OrthoDB" id="5622164at2"/>
<comment type="caution">
    <text evidence="10">The sequence shown here is derived from an EMBL/GenBank/DDBJ whole genome shotgun (WGS) entry which is preliminary data.</text>
</comment>
<reference evidence="10 11" key="1">
    <citation type="submission" date="2019-03" db="EMBL/GenBank/DDBJ databases">
        <title>Genomics of glacier-inhabiting Cryobacterium strains.</title>
        <authorList>
            <person name="Liu Q."/>
            <person name="Xin Y.-H."/>
        </authorList>
    </citation>
    <scope>NUCLEOTIDE SEQUENCE [LARGE SCALE GENOMIC DNA]</scope>
    <source>
        <strain evidence="10 11">Sr39</strain>
    </source>
</reference>
<evidence type="ECO:0000256" key="4">
    <source>
        <dbReference type="ARBA" id="ARBA00022519"/>
    </source>
</evidence>
<keyword evidence="7 8" id="KW-0472">Membrane</keyword>
<dbReference type="GO" id="GO:0005886">
    <property type="term" value="C:plasma membrane"/>
    <property type="evidence" value="ECO:0007669"/>
    <property type="project" value="UniProtKB-SubCell"/>
</dbReference>
<evidence type="ECO:0000256" key="3">
    <source>
        <dbReference type="ARBA" id="ARBA00022475"/>
    </source>
</evidence>
<dbReference type="GO" id="GO:0055085">
    <property type="term" value="P:transmembrane transport"/>
    <property type="evidence" value="ECO:0007669"/>
    <property type="project" value="InterPro"/>
</dbReference>
<feature type="transmembrane region" description="Helical" evidence="8">
    <location>
        <begin position="109"/>
        <end position="133"/>
    </location>
</feature>
<dbReference type="PANTHER" id="PTHR43357:SF4">
    <property type="entry name" value="INNER MEMBRANE ABC TRANSPORTER PERMEASE PROTEIN YDCV"/>
    <property type="match status" value="1"/>
</dbReference>
<gene>
    <name evidence="10" type="ORF">E3T39_06315</name>
</gene>
<evidence type="ECO:0000259" key="9">
    <source>
        <dbReference type="PROSITE" id="PS50928"/>
    </source>
</evidence>
<feature type="transmembrane region" description="Helical" evidence="8">
    <location>
        <begin position="66"/>
        <end position="97"/>
    </location>
</feature>
<evidence type="ECO:0000313" key="11">
    <source>
        <dbReference type="Proteomes" id="UP000298170"/>
    </source>
</evidence>
<dbReference type="SUPFAM" id="SSF161098">
    <property type="entry name" value="MetI-like"/>
    <property type="match status" value="1"/>
</dbReference>
<sequence length="291" mass="31223">MVQMRQSTSAARGIRVVTPGLSWALIILVALYIAVPMICALAFSIYVPTTGFTFEPYLESVRDPGFFGALSLTLLITVLTVVGLLAIMVPTMVYLHLKAPRWRPVMEIVCTIPLVVPSIALAAGLVTVLRSMASFGRGSVPAQISQLLQNPDLPIVLVGSYIVLTLPFVFRSLDAGLRTIDLRTLVESAHSLGASGATVLRRVILPNIKGPVIFCTFFCIALCLGEFTMAVTLGYRTLPVWLTQIAGSNFRASISMSLLINALTWALLIAMTVLAGRAAPARALALKGHES</sequence>
<keyword evidence="5 8" id="KW-0812">Transmembrane</keyword>
<dbReference type="Proteomes" id="UP000298170">
    <property type="component" value="Unassembled WGS sequence"/>
</dbReference>
<dbReference type="Pfam" id="PF00528">
    <property type="entry name" value="BPD_transp_1"/>
    <property type="match status" value="1"/>
</dbReference>
<feature type="domain" description="ABC transmembrane type-1" evidence="9">
    <location>
        <begin position="70"/>
        <end position="275"/>
    </location>
</feature>
<evidence type="ECO:0000256" key="6">
    <source>
        <dbReference type="ARBA" id="ARBA00022989"/>
    </source>
</evidence>
<proteinExistence type="inferred from homology"/>
<dbReference type="InterPro" id="IPR000515">
    <property type="entry name" value="MetI-like"/>
</dbReference>
<feature type="transmembrane region" description="Helical" evidence="8">
    <location>
        <begin position="254"/>
        <end position="275"/>
    </location>
</feature>
<dbReference type="CDD" id="cd06261">
    <property type="entry name" value="TM_PBP2"/>
    <property type="match status" value="1"/>
</dbReference>
<dbReference type="PANTHER" id="PTHR43357">
    <property type="entry name" value="INNER MEMBRANE ABC TRANSPORTER PERMEASE PROTEIN YDCV"/>
    <property type="match status" value="1"/>
</dbReference>
<evidence type="ECO:0000256" key="1">
    <source>
        <dbReference type="ARBA" id="ARBA00004429"/>
    </source>
</evidence>
<dbReference type="Gene3D" id="1.10.3720.10">
    <property type="entry name" value="MetI-like"/>
    <property type="match status" value="1"/>
</dbReference>
<dbReference type="AlphaFoldDB" id="A0A4R9AGR7"/>
<protein>
    <submittedName>
        <fullName evidence="10">ABC transporter permease subunit</fullName>
    </submittedName>
</protein>
<comment type="subcellular location">
    <subcellularLocation>
        <location evidence="1">Cell inner membrane</location>
        <topology evidence="1">Multi-pass membrane protein</topology>
    </subcellularLocation>
    <subcellularLocation>
        <location evidence="8">Cell membrane</location>
        <topology evidence="8">Multi-pass membrane protein</topology>
    </subcellularLocation>
</comment>
<evidence type="ECO:0000256" key="2">
    <source>
        <dbReference type="ARBA" id="ARBA00022448"/>
    </source>
</evidence>
<feature type="transmembrane region" description="Helical" evidence="8">
    <location>
        <begin position="21"/>
        <end position="46"/>
    </location>
</feature>
<keyword evidence="6 8" id="KW-1133">Transmembrane helix</keyword>
<keyword evidence="11" id="KW-1185">Reference proteome</keyword>
<evidence type="ECO:0000313" key="10">
    <source>
        <dbReference type="EMBL" id="TFD61648.1"/>
    </source>
</evidence>
<feature type="transmembrane region" description="Helical" evidence="8">
    <location>
        <begin position="211"/>
        <end position="234"/>
    </location>
</feature>
<keyword evidence="2 8" id="KW-0813">Transport</keyword>
<evidence type="ECO:0000256" key="8">
    <source>
        <dbReference type="RuleBase" id="RU363032"/>
    </source>
</evidence>
<dbReference type="InterPro" id="IPR035906">
    <property type="entry name" value="MetI-like_sf"/>
</dbReference>
<feature type="transmembrane region" description="Helical" evidence="8">
    <location>
        <begin position="153"/>
        <end position="173"/>
    </location>
</feature>
<name>A0A4R9AGR7_9MICO</name>
<dbReference type="EMBL" id="SOHJ01000004">
    <property type="protein sequence ID" value="TFD61648.1"/>
    <property type="molecule type" value="Genomic_DNA"/>
</dbReference>